<evidence type="ECO:0000256" key="4">
    <source>
        <dbReference type="SAM" id="Phobius"/>
    </source>
</evidence>
<organism evidence="5">
    <name type="scientific">Gordonia amarae</name>
    <dbReference type="NCBI Taxonomy" id="36821"/>
    <lineage>
        <taxon>Bacteria</taxon>
        <taxon>Bacillati</taxon>
        <taxon>Actinomycetota</taxon>
        <taxon>Actinomycetes</taxon>
        <taxon>Mycobacteriales</taxon>
        <taxon>Gordoniaceae</taxon>
        <taxon>Gordonia</taxon>
    </lineage>
</organism>
<dbReference type="GO" id="GO:0016020">
    <property type="term" value="C:membrane"/>
    <property type="evidence" value="ECO:0007669"/>
    <property type="project" value="UniProtKB-SubCell"/>
</dbReference>
<protein>
    <submittedName>
        <fullName evidence="5">Uncharacterized protein</fullName>
    </submittedName>
</protein>
<proteinExistence type="predicted"/>
<gene>
    <name evidence="5" type="ORF">GII30_20235</name>
</gene>
<feature type="compositionally biased region" description="Polar residues" evidence="3">
    <location>
        <begin position="9"/>
        <end position="23"/>
    </location>
</feature>
<evidence type="ECO:0000256" key="1">
    <source>
        <dbReference type="ARBA" id="ARBA00004370"/>
    </source>
</evidence>
<evidence type="ECO:0000256" key="2">
    <source>
        <dbReference type="ARBA" id="ARBA00023136"/>
    </source>
</evidence>
<comment type="subcellular location">
    <subcellularLocation>
        <location evidence="1">Membrane</location>
    </subcellularLocation>
</comment>
<sequence length="221" mass="23053">MPETPNPGSPAQNPETATAQADSPRTARTPVVRLARPRLAPGARPLAAGVAAVLIVALAVAVILVAAGRDDDGSVDDARRDAVAKGREVAGLMFTYSPATVRANVEKVKPMLTGNAAKQFDQVLTDDQMVYVVDKNDVTSTISIADAGVVQAHKDSATILLFLDQTVSRKGAGATSVVPSRIEMEVTKHQGSWKVSELSLISDDSISKAIMPSSTTPKPSG</sequence>
<keyword evidence="4" id="KW-1133">Transmembrane helix</keyword>
<dbReference type="EMBL" id="CP045810">
    <property type="protein sequence ID" value="QHN41182.1"/>
    <property type="molecule type" value="Genomic_DNA"/>
</dbReference>
<reference evidence="5" key="1">
    <citation type="journal article" date="2021" name="Nat. Microbiol.">
        <title>Cocultivation of an ultrasmall environmental parasitic bacterium with lytic ability against bacteria associated with wastewater foams.</title>
        <authorList>
            <person name="Batinovic S."/>
            <person name="Rose J.J.A."/>
            <person name="Ratcliffe J."/>
            <person name="Seviour R.J."/>
            <person name="Petrovski S."/>
        </authorList>
    </citation>
    <scope>NUCLEOTIDE SEQUENCE</scope>
    <source>
        <strain evidence="5">CON44</strain>
    </source>
</reference>
<evidence type="ECO:0000313" key="5">
    <source>
        <dbReference type="EMBL" id="QHN41182.1"/>
    </source>
</evidence>
<dbReference type="RefSeq" id="WP_005190039.1">
    <property type="nucleotide sequence ID" value="NZ_CP045804.1"/>
</dbReference>
<dbReference type="PANTHER" id="PTHR37042">
    <property type="entry name" value="OUTER MEMBRANE PROTEIN RV1973"/>
    <property type="match status" value="1"/>
</dbReference>
<keyword evidence="2 4" id="KW-0472">Membrane</keyword>
<accession>A0A857KNH9</accession>
<feature type="transmembrane region" description="Helical" evidence="4">
    <location>
        <begin position="46"/>
        <end position="67"/>
    </location>
</feature>
<evidence type="ECO:0000256" key="3">
    <source>
        <dbReference type="SAM" id="MobiDB-lite"/>
    </source>
</evidence>
<dbReference type="PANTHER" id="PTHR37042:SF4">
    <property type="entry name" value="OUTER MEMBRANE PROTEIN RV1973"/>
    <property type="match status" value="1"/>
</dbReference>
<dbReference type="AlphaFoldDB" id="A0A857KNH9"/>
<feature type="region of interest" description="Disordered" evidence="3">
    <location>
        <begin position="1"/>
        <end position="30"/>
    </location>
</feature>
<keyword evidence="4" id="KW-0812">Transmembrane</keyword>
<name>A0A857KNH9_9ACTN</name>